<organism evidence="2 3">
    <name type="scientific">Discina gigas</name>
    <dbReference type="NCBI Taxonomy" id="1032678"/>
    <lineage>
        <taxon>Eukaryota</taxon>
        <taxon>Fungi</taxon>
        <taxon>Dikarya</taxon>
        <taxon>Ascomycota</taxon>
        <taxon>Pezizomycotina</taxon>
        <taxon>Pezizomycetes</taxon>
        <taxon>Pezizales</taxon>
        <taxon>Discinaceae</taxon>
        <taxon>Discina</taxon>
    </lineage>
</organism>
<feature type="compositionally biased region" description="Basic and acidic residues" evidence="1">
    <location>
        <begin position="226"/>
        <end position="236"/>
    </location>
</feature>
<sequence>MRPQNSSLDNKDPIGSSPLPSPYCSSPLRGSPSSSCSSVGIAPDFSFPAAKSDQSAFGLVLHFINDLQFYIEDLKLTNIDIKTYWKLVTSLEDPRKVGGSIADSIRSVQLHKYTEVFTVKCMPTIVHDAILPYYSHEFGKMYKRDFITDAEKGSGIKKQADVSVYYGEGVFPSLVCEVGFTESYIDLLEDARQWLEKSYGKVRLVMIVKLEEEKKSTIKSGAINPLREEDNTRQVPEDDDSEGDNQAVEEFGSDPASYEDLRISCKTDD</sequence>
<reference evidence="2 3" key="1">
    <citation type="submission" date="2024-02" db="EMBL/GenBank/DDBJ databases">
        <title>Discinaceae phylogenomics.</title>
        <authorList>
            <person name="Dirks A.C."/>
            <person name="James T.Y."/>
        </authorList>
    </citation>
    <scope>NUCLEOTIDE SEQUENCE [LARGE SCALE GENOMIC DNA]</scope>
    <source>
        <strain evidence="2 3">ACD0624</strain>
    </source>
</reference>
<dbReference type="Proteomes" id="UP001447188">
    <property type="component" value="Unassembled WGS sequence"/>
</dbReference>
<proteinExistence type="predicted"/>
<accession>A0ABR3G9Z5</accession>
<comment type="caution">
    <text evidence="2">The sequence shown here is derived from an EMBL/GenBank/DDBJ whole genome shotgun (WGS) entry which is preliminary data.</text>
</comment>
<feature type="compositionally biased region" description="Low complexity" evidence="1">
    <location>
        <begin position="16"/>
        <end position="27"/>
    </location>
</feature>
<evidence type="ECO:0000256" key="1">
    <source>
        <dbReference type="SAM" id="MobiDB-lite"/>
    </source>
</evidence>
<feature type="region of interest" description="Disordered" evidence="1">
    <location>
        <begin position="221"/>
        <end position="269"/>
    </location>
</feature>
<evidence type="ECO:0000313" key="2">
    <source>
        <dbReference type="EMBL" id="KAL0632779.1"/>
    </source>
</evidence>
<dbReference type="EMBL" id="JBBBZM010000151">
    <property type="protein sequence ID" value="KAL0632779.1"/>
    <property type="molecule type" value="Genomic_DNA"/>
</dbReference>
<name>A0ABR3G9Z5_9PEZI</name>
<protein>
    <submittedName>
        <fullName evidence="2">Uncharacterized protein</fullName>
    </submittedName>
</protein>
<keyword evidence="3" id="KW-1185">Reference proteome</keyword>
<evidence type="ECO:0000313" key="3">
    <source>
        <dbReference type="Proteomes" id="UP001447188"/>
    </source>
</evidence>
<gene>
    <name evidence="2" type="ORF">Q9L58_008329</name>
</gene>
<feature type="compositionally biased region" description="Basic and acidic residues" evidence="1">
    <location>
        <begin position="259"/>
        <end position="269"/>
    </location>
</feature>
<feature type="region of interest" description="Disordered" evidence="1">
    <location>
        <begin position="1"/>
        <end position="27"/>
    </location>
</feature>